<feature type="chain" id="PRO_5021490615" evidence="2">
    <location>
        <begin position="27"/>
        <end position="273"/>
    </location>
</feature>
<dbReference type="Gene3D" id="2.40.160.90">
    <property type="match status" value="1"/>
</dbReference>
<evidence type="ECO:0000256" key="1">
    <source>
        <dbReference type="SAM" id="MobiDB-lite"/>
    </source>
</evidence>
<dbReference type="InterPro" id="IPR054843">
    <property type="entry name" value="Slam_hemophilin_C"/>
</dbReference>
<keyword evidence="2" id="KW-0732">Signal</keyword>
<feature type="compositionally biased region" description="Polar residues" evidence="1">
    <location>
        <begin position="36"/>
        <end position="62"/>
    </location>
</feature>
<dbReference type="Proteomes" id="UP000318695">
    <property type="component" value="Unassembled WGS sequence"/>
</dbReference>
<dbReference type="InterPro" id="IPR011250">
    <property type="entry name" value="OMP/PagP_B-barrel"/>
</dbReference>
<organism evidence="4 5">
    <name type="scientific">Haemophilus haemolyticus</name>
    <dbReference type="NCBI Taxonomy" id="726"/>
    <lineage>
        <taxon>Bacteria</taxon>
        <taxon>Pseudomonadati</taxon>
        <taxon>Pseudomonadota</taxon>
        <taxon>Gammaproteobacteria</taxon>
        <taxon>Pasteurellales</taxon>
        <taxon>Pasteurellaceae</taxon>
        <taxon>Haemophilus</taxon>
    </lineage>
</organism>
<dbReference type="EMBL" id="SDPI01000008">
    <property type="protein sequence ID" value="TPH01225.1"/>
    <property type="molecule type" value="Genomic_DNA"/>
</dbReference>
<feature type="region of interest" description="Disordered" evidence="1">
    <location>
        <begin position="30"/>
        <end position="62"/>
    </location>
</feature>
<name>A0A502JSU2_HAEHA</name>
<dbReference type="SUPFAM" id="SSF56925">
    <property type="entry name" value="OMPA-like"/>
    <property type="match status" value="1"/>
</dbReference>
<dbReference type="Pfam" id="PF01298">
    <property type="entry name" value="TbpB_B_D"/>
    <property type="match status" value="1"/>
</dbReference>
<evidence type="ECO:0000313" key="4">
    <source>
        <dbReference type="EMBL" id="TPH01225.1"/>
    </source>
</evidence>
<comment type="caution">
    <text evidence="4">The sequence shown here is derived from an EMBL/GenBank/DDBJ whole genome shotgun (WGS) entry which is preliminary data.</text>
</comment>
<gene>
    <name evidence="4" type="ORF">EUX54_02810</name>
</gene>
<feature type="signal peptide" evidence="2">
    <location>
        <begin position="1"/>
        <end position="26"/>
    </location>
</feature>
<sequence>MFSLNHVLKFGSTLLIAFLLSGCSSGNGSNNDNHENTAPTNNQVEQNSSGAPINSNETQQTQKIETGAALVISGSNNNFSGQRIAIDNYNTTSINVDGTNVVIGYPGIQSGNWSKITANGRKLETCCGSYSDTRFGIANSLDGNSNSYLFYNGNPTSDMPTSGQASYLGKAIIIADIPTLNGKDSYAANSQFNVDFGNKSFNGSLDINDIRAINIDGYISGNNLSGYASSSINYSMPTSPVEGKFYGEQAKELAGLIQSKDNSWGAVFGAKKQ</sequence>
<proteinExistence type="predicted"/>
<reference evidence="4 5" key="1">
    <citation type="submission" date="2019-01" db="EMBL/GenBank/DDBJ databases">
        <title>Comparative genomic analysis identifies haemin-independent Haemophilus haemolyticus: a formal re-classification of Haemophilus intermedius.</title>
        <authorList>
            <person name="Harris T.M."/>
            <person name="Price E.P."/>
            <person name="Sarovich D.S."/>
            <person name="Norskov-Lauritsen N."/>
            <person name="Beissbarth J."/>
            <person name="Chang A.B."/>
            <person name="Smith-Vaughan H.C."/>
        </authorList>
    </citation>
    <scope>NUCLEOTIDE SEQUENCE [LARGE SCALE GENOMIC DNA]</scope>
    <source>
        <strain evidence="4 5">CCUG 30218</strain>
    </source>
</reference>
<dbReference type="AlphaFoldDB" id="A0A502JSU2"/>
<evidence type="ECO:0000259" key="3">
    <source>
        <dbReference type="Pfam" id="PF01298"/>
    </source>
</evidence>
<feature type="domain" description="Transferrin-binding protein B C-lobe/N-lobe beta-barrel" evidence="3">
    <location>
        <begin position="159"/>
        <end position="272"/>
    </location>
</feature>
<accession>A0A502JSU2</accession>
<dbReference type="InterPro" id="IPR001677">
    <property type="entry name" value="TbpB_B_D"/>
</dbReference>
<protein>
    <submittedName>
        <fullName evidence="4">Transferrin-binding protein 2</fullName>
    </submittedName>
</protein>
<evidence type="ECO:0000256" key="2">
    <source>
        <dbReference type="SAM" id="SignalP"/>
    </source>
</evidence>
<evidence type="ECO:0000313" key="5">
    <source>
        <dbReference type="Proteomes" id="UP000318695"/>
    </source>
</evidence>
<dbReference type="NCBIfam" id="NF041636">
    <property type="entry name" value="slam_lipo"/>
    <property type="match status" value="1"/>
</dbReference>